<dbReference type="RefSeq" id="WP_069325928.1">
    <property type="nucleotide sequence ID" value="NZ_MDER01000024.1"/>
</dbReference>
<dbReference type="Pfam" id="PF00496">
    <property type="entry name" value="SBP_bac_5"/>
    <property type="match status" value="1"/>
</dbReference>
<dbReference type="GO" id="GO:0015833">
    <property type="term" value="P:peptide transport"/>
    <property type="evidence" value="ECO:0007669"/>
    <property type="project" value="TreeGrafter"/>
</dbReference>
<comment type="similarity">
    <text evidence="1">Belongs to the bacterial solute-binding protein 5 family.</text>
</comment>
<keyword evidence="2" id="KW-0813">Transport</keyword>
<name>A0A1E3L8Y8_9BACL</name>
<dbReference type="PATRIC" id="fig|1886670.3.peg.477"/>
<dbReference type="InterPro" id="IPR039424">
    <property type="entry name" value="SBP_5"/>
</dbReference>
<sequence length="511" mass="56396">MLSLLSKKIGYSISFVILVLLLSACTSQTSSTSGEATNTKKLTLLFNVQSNTIDPHTDVNYTASRAGISETLVKIDDEQQLQPWLATSWKSKDGQHWTFQIRPNVTFHSGAPVDAQAVKSSLERVTQENPAIRNALHIEKMTANGQTLQIVTDTPLPQFPSELVHPNTGIIDTSVDGSTPSGTGPFVLTQFKPGIEVDVKRNPSYWNGQVKLDEATFSFNEDANARLLALQSGNADVVYRFPVESLSQLQTDPNLVIESVPGLRAHQLIYNMENPHLGKLHVRQAIDALLNRQEIVDAVMSGQASVAEGPFLADSPLSPKYTAKPFDIERARTLFAQAGYTVTNGQVTNNGAPLTFNLVTYQSRAELPIIAQLVQANAAQLGIKLNIQQVDNADEYLAENKNWDMAIYSFITAPRGDASYLLNSVYTPTGGLNYGQVKDQALNTLIQQLNQTVDVEQRNQIAQQAVEMIDRNLLHSYIIHPNNFVAHQKRVSGWVTSKSEYYMLTKDLDVN</sequence>
<dbReference type="EMBL" id="MDER01000024">
    <property type="protein sequence ID" value="ODP30218.1"/>
    <property type="molecule type" value="Genomic_DNA"/>
</dbReference>
<evidence type="ECO:0000256" key="4">
    <source>
        <dbReference type="SAM" id="SignalP"/>
    </source>
</evidence>
<dbReference type="PIRSF" id="PIRSF002741">
    <property type="entry name" value="MppA"/>
    <property type="match status" value="1"/>
</dbReference>
<feature type="chain" id="PRO_5039650668" evidence="4">
    <location>
        <begin position="30"/>
        <end position="511"/>
    </location>
</feature>
<dbReference type="CDD" id="cd08490">
    <property type="entry name" value="PBP2_NikA_DppA_OppA_like_3"/>
    <property type="match status" value="1"/>
</dbReference>
<dbReference type="GO" id="GO:0042597">
    <property type="term" value="C:periplasmic space"/>
    <property type="evidence" value="ECO:0007669"/>
    <property type="project" value="UniProtKB-ARBA"/>
</dbReference>
<accession>A0A1E3L8Y8</accession>
<evidence type="ECO:0000256" key="1">
    <source>
        <dbReference type="ARBA" id="ARBA00005695"/>
    </source>
</evidence>
<evidence type="ECO:0000313" key="6">
    <source>
        <dbReference type="EMBL" id="ODP30218.1"/>
    </source>
</evidence>
<reference evidence="6 7" key="1">
    <citation type="submission" date="2016-08" db="EMBL/GenBank/DDBJ databases">
        <title>Genome sequencing of Paenibacillus sp. TI45-13ar, isolated from Korean traditional nuruk.</title>
        <authorList>
            <person name="Kim S.-J."/>
        </authorList>
    </citation>
    <scope>NUCLEOTIDE SEQUENCE [LARGE SCALE GENOMIC DNA]</scope>
    <source>
        <strain evidence="6 7">TI45-13ar</strain>
    </source>
</reference>
<dbReference type="GO" id="GO:1904680">
    <property type="term" value="F:peptide transmembrane transporter activity"/>
    <property type="evidence" value="ECO:0007669"/>
    <property type="project" value="TreeGrafter"/>
</dbReference>
<dbReference type="Gene3D" id="3.40.190.10">
    <property type="entry name" value="Periplasmic binding protein-like II"/>
    <property type="match status" value="1"/>
</dbReference>
<dbReference type="Proteomes" id="UP000094578">
    <property type="component" value="Unassembled WGS sequence"/>
</dbReference>
<organism evidence="6 7">
    <name type="scientific">Paenibacillus nuruki</name>
    <dbReference type="NCBI Taxonomy" id="1886670"/>
    <lineage>
        <taxon>Bacteria</taxon>
        <taxon>Bacillati</taxon>
        <taxon>Bacillota</taxon>
        <taxon>Bacilli</taxon>
        <taxon>Bacillales</taxon>
        <taxon>Paenibacillaceae</taxon>
        <taxon>Paenibacillus</taxon>
    </lineage>
</organism>
<dbReference type="InterPro" id="IPR030678">
    <property type="entry name" value="Peptide/Ni-bd"/>
</dbReference>
<dbReference type="PANTHER" id="PTHR30290:SF9">
    <property type="entry name" value="OLIGOPEPTIDE-BINDING PROTEIN APPA"/>
    <property type="match status" value="1"/>
</dbReference>
<evidence type="ECO:0000259" key="5">
    <source>
        <dbReference type="Pfam" id="PF00496"/>
    </source>
</evidence>
<dbReference type="PANTHER" id="PTHR30290">
    <property type="entry name" value="PERIPLASMIC BINDING COMPONENT OF ABC TRANSPORTER"/>
    <property type="match status" value="1"/>
</dbReference>
<dbReference type="NCBIfam" id="NF045468">
    <property type="entry name" value="Opp5A_nikA"/>
    <property type="match status" value="1"/>
</dbReference>
<dbReference type="PROSITE" id="PS51257">
    <property type="entry name" value="PROKAR_LIPOPROTEIN"/>
    <property type="match status" value="1"/>
</dbReference>
<evidence type="ECO:0000256" key="2">
    <source>
        <dbReference type="ARBA" id="ARBA00022448"/>
    </source>
</evidence>
<feature type="signal peptide" evidence="4">
    <location>
        <begin position="1"/>
        <end position="29"/>
    </location>
</feature>
<evidence type="ECO:0000256" key="3">
    <source>
        <dbReference type="ARBA" id="ARBA00022729"/>
    </source>
</evidence>
<dbReference type="Gene3D" id="3.10.105.10">
    <property type="entry name" value="Dipeptide-binding Protein, Domain 3"/>
    <property type="match status" value="1"/>
</dbReference>
<dbReference type="GO" id="GO:0043190">
    <property type="term" value="C:ATP-binding cassette (ABC) transporter complex"/>
    <property type="evidence" value="ECO:0007669"/>
    <property type="project" value="InterPro"/>
</dbReference>
<evidence type="ECO:0000313" key="7">
    <source>
        <dbReference type="Proteomes" id="UP000094578"/>
    </source>
</evidence>
<protein>
    <submittedName>
        <fullName evidence="6">Heme-binding protein</fullName>
    </submittedName>
</protein>
<feature type="domain" description="Solute-binding protein family 5" evidence="5">
    <location>
        <begin position="81"/>
        <end position="430"/>
    </location>
</feature>
<dbReference type="InterPro" id="IPR050035">
    <property type="entry name" value="NikA"/>
</dbReference>
<dbReference type="AlphaFoldDB" id="A0A1E3L8Y8"/>
<comment type="caution">
    <text evidence="6">The sequence shown here is derived from an EMBL/GenBank/DDBJ whole genome shotgun (WGS) entry which is preliminary data.</text>
</comment>
<keyword evidence="3 4" id="KW-0732">Signal</keyword>
<keyword evidence="7" id="KW-1185">Reference proteome</keyword>
<gene>
    <name evidence="6" type="ORF">PTI45_00460</name>
</gene>
<dbReference type="SUPFAM" id="SSF53850">
    <property type="entry name" value="Periplasmic binding protein-like II"/>
    <property type="match status" value="1"/>
</dbReference>
<proteinExistence type="inferred from homology"/>
<dbReference type="InterPro" id="IPR000914">
    <property type="entry name" value="SBP_5_dom"/>
</dbReference>
<dbReference type="STRING" id="1886670.PTI45_00460"/>